<feature type="domain" description="Membrane transport protein MMPL" evidence="6">
    <location>
        <begin position="13"/>
        <end position="64"/>
    </location>
</feature>
<dbReference type="Pfam" id="PF03176">
    <property type="entry name" value="MMPL"/>
    <property type="match status" value="1"/>
</dbReference>
<keyword evidence="2 5" id="KW-0812">Transmembrane</keyword>
<accession>A0A0M4MXE8</accession>
<reference evidence="7 9" key="1">
    <citation type="journal article" date="2015" name="Genome Announc.">
        <title>Complete Genome Sequences for Two Strains of a Novel Fastidious, Partially Acid-Fast, Gram-Positive Corynebacterineae Bacterium, Derived from Human Clinical Samples.</title>
        <authorList>
            <person name="Nicholson A.C."/>
            <person name="Bell M."/>
            <person name="Humrighouse B.W."/>
            <person name="McQuiston J.R."/>
        </authorList>
    </citation>
    <scope>NUCLEOTIDE SEQUENCE [LARGE SCALE GENOMIC DNA]</scope>
    <source>
        <strain evidence="7 9">X1698</strain>
    </source>
</reference>
<dbReference type="Proteomes" id="UP000068137">
    <property type="component" value="Chromosome"/>
</dbReference>
<evidence type="ECO:0000256" key="5">
    <source>
        <dbReference type="SAM" id="Phobius"/>
    </source>
</evidence>
<reference evidence="8 10" key="3">
    <citation type="submission" date="2019-04" db="EMBL/GenBank/DDBJ databases">
        <authorList>
            <person name="Seth-Smith MB H."/>
            <person name="Seth-Smith H."/>
        </authorList>
    </citation>
    <scope>NUCLEOTIDE SEQUENCE [LARGE SCALE GENOMIC DNA]</scope>
    <source>
        <strain evidence="8">USB-603019</strain>
    </source>
</reference>
<dbReference type="EMBL" id="CP012390">
    <property type="protein sequence ID" value="ALE18868.1"/>
    <property type="molecule type" value="Genomic_DNA"/>
</dbReference>
<keyword evidence="4 5" id="KW-0472">Membrane</keyword>
<keyword evidence="3 5" id="KW-1133">Transmembrane helix</keyword>
<dbReference type="Proteomes" id="UP000324288">
    <property type="component" value="Chromosome"/>
</dbReference>
<evidence type="ECO:0000256" key="2">
    <source>
        <dbReference type="ARBA" id="ARBA00022692"/>
    </source>
</evidence>
<dbReference type="KEGG" id="cbq:AL705_03445"/>
<dbReference type="STRING" id="1528099.AL705_03445"/>
<evidence type="ECO:0000256" key="1">
    <source>
        <dbReference type="ARBA" id="ARBA00004141"/>
    </source>
</evidence>
<gene>
    <name evidence="7" type="ORF">AL705_03445</name>
    <name evidence="8" type="ORF">LC603019_00676</name>
</gene>
<dbReference type="EMBL" id="LR584267">
    <property type="protein sequence ID" value="VHO00342.1"/>
    <property type="molecule type" value="Genomic_DNA"/>
</dbReference>
<evidence type="ECO:0000256" key="3">
    <source>
        <dbReference type="ARBA" id="ARBA00022989"/>
    </source>
</evidence>
<dbReference type="GO" id="GO:0016020">
    <property type="term" value="C:membrane"/>
    <property type="evidence" value="ECO:0007669"/>
    <property type="project" value="UniProtKB-SubCell"/>
</dbReference>
<feature type="transmembrane region" description="Helical" evidence="5">
    <location>
        <begin position="6"/>
        <end position="29"/>
    </location>
</feature>
<evidence type="ECO:0000313" key="10">
    <source>
        <dbReference type="Proteomes" id="UP000324288"/>
    </source>
</evidence>
<dbReference type="AlphaFoldDB" id="A0A0M4MXE8"/>
<protein>
    <recommendedName>
        <fullName evidence="6">Membrane transport protein MMPL domain-containing protein</fullName>
    </recommendedName>
</protein>
<evidence type="ECO:0000313" key="8">
    <source>
        <dbReference type="EMBL" id="VHO00342.1"/>
    </source>
</evidence>
<sequence length="70" mass="7194">MDKRVIAAWITIGATLAAAFVVLGVLPLIAMAQCGIIVSLGVLLDTFLVRTLLIPAIFTTTGDSSGGPTH</sequence>
<proteinExistence type="predicted"/>
<name>A0A0M4MXE8_9ACTN</name>
<keyword evidence="10" id="KW-1185">Reference proteome</keyword>
<comment type="subcellular location">
    <subcellularLocation>
        <location evidence="1">Membrane</location>
        <topology evidence="1">Multi-pass membrane protein</topology>
    </subcellularLocation>
</comment>
<dbReference type="InterPro" id="IPR004869">
    <property type="entry name" value="MMPL_dom"/>
</dbReference>
<evidence type="ECO:0000256" key="4">
    <source>
        <dbReference type="ARBA" id="ARBA00023136"/>
    </source>
</evidence>
<evidence type="ECO:0000313" key="9">
    <source>
        <dbReference type="Proteomes" id="UP000068137"/>
    </source>
</evidence>
<feature type="transmembrane region" description="Helical" evidence="5">
    <location>
        <begin position="36"/>
        <end position="58"/>
    </location>
</feature>
<organism evidence="7 9">
    <name type="scientific">Lawsonella clevelandensis</name>
    <dbReference type="NCBI Taxonomy" id="1528099"/>
    <lineage>
        <taxon>Bacteria</taxon>
        <taxon>Bacillati</taxon>
        <taxon>Actinomycetota</taxon>
        <taxon>Actinomycetes</taxon>
        <taxon>Mycobacteriales</taxon>
        <taxon>Lawsonellaceae</taxon>
        <taxon>Lawsonella</taxon>
    </lineage>
</organism>
<evidence type="ECO:0000259" key="6">
    <source>
        <dbReference type="Pfam" id="PF03176"/>
    </source>
</evidence>
<reference evidence="7" key="2">
    <citation type="journal article" date="2016" name="Int. J. Syst. Evol. Microbiol.">
        <title>Lawsonella clevelandensis gen. nov., sp. nov., a new member of the suborder Corynebacterineae isolated from human abscesses.</title>
        <authorList>
            <person name="Bell M.E."/>
            <person name="Bernard K.A."/>
            <person name="Harrington S.M."/>
            <person name="Patel N.B."/>
            <person name="Tucker T.A."/>
            <person name="Metcalfe M.G."/>
            <person name="McQuiston J.R."/>
        </authorList>
    </citation>
    <scope>NUCLEOTIDE SEQUENCE</scope>
    <source>
        <strain evidence="7">X1698</strain>
    </source>
</reference>
<evidence type="ECO:0000313" key="7">
    <source>
        <dbReference type="EMBL" id="ALE18868.1"/>
    </source>
</evidence>